<dbReference type="Gene3D" id="2.40.10.270">
    <property type="entry name" value="Bacteriophage SPP1 head-tail adaptor protein"/>
    <property type="match status" value="1"/>
</dbReference>
<dbReference type="InterPro" id="IPR038666">
    <property type="entry name" value="SSP1_head-tail_sf"/>
</dbReference>
<comment type="caution">
    <text evidence="1">The sequence shown here is derived from an EMBL/GenBank/DDBJ whole genome shotgun (WGS) entry which is preliminary data.</text>
</comment>
<dbReference type="EMBL" id="BART01019940">
    <property type="protein sequence ID" value="GAG98102.1"/>
    <property type="molecule type" value="Genomic_DNA"/>
</dbReference>
<proteinExistence type="predicted"/>
<dbReference type="InterPro" id="IPR008767">
    <property type="entry name" value="Phage_SPP1_head-tail_adaptor"/>
</dbReference>
<accession>X1CYX8</accession>
<protein>
    <submittedName>
        <fullName evidence="1">Uncharacterized protein</fullName>
    </submittedName>
</protein>
<sequence>MIFGKLDRKLTLFNQTFTTNAYGERVSGSAASVTIYADFDFKAGKTSYESDVFVGEQMVECLIRYRTAIGTSPDFYLSDGDNEYAILGIKEIGRKDKMLLTIVKKDLKDIFSS</sequence>
<dbReference type="AlphaFoldDB" id="X1CYX8"/>
<evidence type="ECO:0000313" key="1">
    <source>
        <dbReference type="EMBL" id="GAG98102.1"/>
    </source>
</evidence>
<organism evidence="1">
    <name type="scientific">marine sediment metagenome</name>
    <dbReference type="NCBI Taxonomy" id="412755"/>
    <lineage>
        <taxon>unclassified sequences</taxon>
        <taxon>metagenomes</taxon>
        <taxon>ecological metagenomes</taxon>
    </lineage>
</organism>
<gene>
    <name evidence="1" type="ORF">S01H4_37165</name>
</gene>
<name>X1CYX8_9ZZZZ</name>
<dbReference type="Pfam" id="PF05521">
    <property type="entry name" value="Phage_HCP"/>
    <property type="match status" value="1"/>
</dbReference>
<reference evidence="1" key="1">
    <citation type="journal article" date="2014" name="Front. Microbiol.">
        <title>High frequency of phylogenetically diverse reductive dehalogenase-homologous genes in deep subseafloor sedimentary metagenomes.</title>
        <authorList>
            <person name="Kawai M."/>
            <person name="Futagami T."/>
            <person name="Toyoda A."/>
            <person name="Takaki Y."/>
            <person name="Nishi S."/>
            <person name="Hori S."/>
            <person name="Arai W."/>
            <person name="Tsubouchi T."/>
            <person name="Morono Y."/>
            <person name="Uchiyama I."/>
            <person name="Ito T."/>
            <person name="Fujiyama A."/>
            <person name="Inagaki F."/>
            <person name="Takami H."/>
        </authorList>
    </citation>
    <scope>NUCLEOTIDE SEQUENCE</scope>
    <source>
        <strain evidence="1">Expedition CK06-06</strain>
    </source>
</reference>